<dbReference type="InterPro" id="IPR001387">
    <property type="entry name" value="Cro/C1-type_HTH"/>
</dbReference>
<feature type="region of interest" description="Disordered" evidence="1">
    <location>
        <begin position="1"/>
        <end position="65"/>
    </location>
</feature>
<sequence>MNGNDPASTGPARSGPLLRAARTERGWSQSDAARRLAGLASRDEGAAARPGSLKTQLSRWENGHATPAPEHRALLAELYGCPAAELGLEPAAAPAGDGGADLLRAALGRAAAVDDAGLALLRDQLRATAALDHRLGTAAAHATLTAQVDQLRELLTHCVDPATTTRLAGLLATAALLAGDQERDRGAPDRAWRAYTLAGDAAVPAGREDLPGIVRLRRERLLRDVDAESAPPGRVDRQEPPVPLWVELGHEAGGEHSVRDRTEAALLEALAAHGAGRTEDAAAATSRARRLALRTGSVHTLTRLDELGR</sequence>
<reference evidence="3 4" key="1">
    <citation type="submission" date="2021-03" db="EMBL/GenBank/DDBJ databases">
        <title>Sequencing the genomes of 1000 actinobacteria strains.</title>
        <authorList>
            <person name="Klenk H.-P."/>
        </authorList>
    </citation>
    <scope>NUCLEOTIDE SEQUENCE [LARGE SCALE GENOMIC DNA]</scope>
    <source>
        <strain evidence="3 4">DSM 45256</strain>
    </source>
</reference>
<dbReference type="InterPro" id="IPR010982">
    <property type="entry name" value="Lambda_DNA-bd_dom_sf"/>
</dbReference>
<evidence type="ECO:0000259" key="2">
    <source>
        <dbReference type="PROSITE" id="PS50943"/>
    </source>
</evidence>
<evidence type="ECO:0000313" key="4">
    <source>
        <dbReference type="Proteomes" id="UP001519295"/>
    </source>
</evidence>
<evidence type="ECO:0000256" key="1">
    <source>
        <dbReference type="SAM" id="MobiDB-lite"/>
    </source>
</evidence>
<gene>
    <name evidence="3" type="ORF">JOF36_001856</name>
</gene>
<dbReference type="PROSITE" id="PS50943">
    <property type="entry name" value="HTH_CROC1"/>
    <property type="match status" value="1"/>
</dbReference>
<name>A0ABS4VQF7_9PSEU</name>
<comment type="caution">
    <text evidence="3">The sequence shown here is derived from an EMBL/GenBank/DDBJ whole genome shotgun (WGS) entry which is preliminary data.</text>
</comment>
<feature type="domain" description="HTH cro/C1-type" evidence="2">
    <location>
        <begin position="18"/>
        <end position="86"/>
    </location>
</feature>
<protein>
    <submittedName>
        <fullName evidence="3">Transcriptional regulator with XRE-family HTH domain</fullName>
    </submittedName>
</protein>
<dbReference type="EMBL" id="JAGINU010000001">
    <property type="protein sequence ID" value="MBP2366160.1"/>
    <property type="molecule type" value="Genomic_DNA"/>
</dbReference>
<dbReference type="SUPFAM" id="SSF47413">
    <property type="entry name" value="lambda repressor-like DNA-binding domains"/>
    <property type="match status" value="1"/>
</dbReference>
<dbReference type="Proteomes" id="UP001519295">
    <property type="component" value="Unassembled WGS sequence"/>
</dbReference>
<keyword evidence="4" id="KW-1185">Reference proteome</keyword>
<dbReference type="SMART" id="SM00530">
    <property type="entry name" value="HTH_XRE"/>
    <property type="match status" value="1"/>
</dbReference>
<dbReference type="CDD" id="cd00093">
    <property type="entry name" value="HTH_XRE"/>
    <property type="match status" value="1"/>
</dbReference>
<dbReference type="RefSeq" id="WP_210026166.1">
    <property type="nucleotide sequence ID" value="NZ_JAGINU010000001.1"/>
</dbReference>
<evidence type="ECO:0000313" key="3">
    <source>
        <dbReference type="EMBL" id="MBP2366160.1"/>
    </source>
</evidence>
<accession>A0ABS4VQF7</accession>
<proteinExistence type="predicted"/>
<dbReference type="Gene3D" id="1.10.260.40">
    <property type="entry name" value="lambda repressor-like DNA-binding domains"/>
    <property type="match status" value="1"/>
</dbReference>
<organism evidence="3 4">
    <name type="scientific">Pseudonocardia parietis</name>
    <dbReference type="NCBI Taxonomy" id="570936"/>
    <lineage>
        <taxon>Bacteria</taxon>
        <taxon>Bacillati</taxon>
        <taxon>Actinomycetota</taxon>
        <taxon>Actinomycetes</taxon>
        <taxon>Pseudonocardiales</taxon>
        <taxon>Pseudonocardiaceae</taxon>
        <taxon>Pseudonocardia</taxon>
    </lineage>
</organism>